<protein>
    <submittedName>
        <fullName evidence="2">Uncharacterized protein</fullName>
    </submittedName>
</protein>
<feature type="region of interest" description="Disordered" evidence="1">
    <location>
        <begin position="1"/>
        <end position="63"/>
    </location>
</feature>
<gene>
    <name evidence="2" type="ORF">N0V83_010540</name>
</gene>
<sequence length="378" mass="41821">MPRPCQKRRASAVANRKPKPAGPPPIRHKARQKAIHNARRGRGRGRGNLNGGRPSRNRQGENDTEQDFISFASSGNNFHVLHRAGSKHNPVALDDMGGSELEEGQLVADDGSDSDGTDDLDMYDAGDMMINVDIDQSLPCRRKAHQAEVMFTLPHAISIYREMWASGFPLLTTRIERYGVQDADTSPESVSDISLGQSTTSREPSKSSATSEASDDTSVAHGAARDYVFDFGKYSGLCFTDVPENYLRAIGGQLDVYETKHPGLREAFEYYRPGQSRTAPNQSSRRLPQPQTDPKLLPQPAQSRQAPPRKQKAPRPNTQSPSEAYVFAKGSHKGERLHEVPENYLRTLEGMKGVVHKWPGLKAALHDFNEKTGRKGRV</sequence>
<comment type="caution">
    <text evidence="2">The sequence shown here is derived from an EMBL/GenBank/DDBJ whole genome shotgun (WGS) entry which is preliminary data.</text>
</comment>
<dbReference type="EMBL" id="JAPEUY010000021">
    <property type="protein sequence ID" value="KAJ4362447.1"/>
    <property type="molecule type" value="Genomic_DNA"/>
</dbReference>
<organism evidence="2 3">
    <name type="scientific">Neocucurbitaria cava</name>
    <dbReference type="NCBI Taxonomy" id="798079"/>
    <lineage>
        <taxon>Eukaryota</taxon>
        <taxon>Fungi</taxon>
        <taxon>Dikarya</taxon>
        <taxon>Ascomycota</taxon>
        <taxon>Pezizomycotina</taxon>
        <taxon>Dothideomycetes</taxon>
        <taxon>Pleosporomycetidae</taxon>
        <taxon>Pleosporales</taxon>
        <taxon>Pleosporineae</taxon>
        <taxon>Cucurbitariaceae</taxon>
        <taxon>Neocucurbitaria</taxon>
    </lineage>
</organism>
<reference evidence="2" key="1">
    <citation type="submission" date="2022-10" db="EMBL/GenBank/DDBJ databases">
        <title>Tapping the CABI collections for fungal endophytes: first genome assemblies for Collariella, Neodidymelliopsis, Ascochyta clinopodiicola, Didymella pomorum, Didymosphaeria variabile, Neocosmospora piperis and Neocucurbitaria cava.</title>
        <authorList>
            <person name="Hill R."/>
        </authorList>
    </citation>
    <scope>NUCLEOTIDE SEQUENCE</scope>
    <source>
        <strain evidence="2">IMI 356814</strain>
    </source>
</reference>
<feature type="compositionally biased region" description="Basic residues" evidence="1">
    <location>
        <begin position="26"/>
        <end position="45"/>
    </location>
</feature>
<feature type="compositionally biased region" description="Basic residues" evidence="1">
    <location>
        <begin position="1"/>
        <end position="10"/>
    </location>
</feature>
<keyword evidence="3" id="KW-1185">Reference proteome</keyword>
<dbReference type="Proteomes" id="UP001140560">
    <property type="component" value="Unassembled WGS sequence"/>
</dbReference>
<proteinExistence type="predicted"/>
<evidence type="ECO:0000313" key="2">
    <source>
        <dbReference type="EMBL" id="KAJ4362447.1"/>
    </source>
</evidence>
<feature type="region of interest" description="Disordered" evidence="1">
    <location>
        <begin position="271"/>
        <end position="322"/>
    </location>
</feature>
<feature type="compositionally biased region" description="Polar residues" evidence="1">
    <location>
        <begin position="183"/>
        <end position="202"/>
    </location>
</feature>
<name>A0A9W8XXQ4_9PLEO</name>
<dbReference type="AlphaFoldDB" id="A0A9W8XXQ4"/>
<feature type="region of interest" description="Disordered" evidence="1">
    <location>
        <begin position="182"/>
        <end position="219"/>
    </location>
</feature>
<evidence type="ECO:0000313" key="3">
    <source>
        <dbReference type="Proteomes" id="UP001140560"/>
    </source>
</evidence>
<dbReference type="OrthoDB" id="3769541at2759"/>
<accession>A0A9W8XXQ4</accession>
<evidence type="ECO:0000256" key="1">
    <source>
        <dbReference type="SAM" id="MobiDB-lite"/>
    </source>
</evidence>
<feature type="compositionally biased region" description="Polar residues" evidence="1">
    <location>
        <begin position="275"/>
        <end position="292"/>
    </location>
</feature>